<name>A0A179BUL9_RHILE</name>
<proteinExistence type="predicted"/>
<accession>A0A179BUL9</accession>
<reference evidence="1" key="1">
    <citation type="submission" date="2016-04" db="EMBL/GenBank/DDBJ databases">
        <title>Fast-growing isolate from the root nodules of Vavilovia formosa.</title>
        <authorList>
            <person name="Kimeklis A."/>
            <person name="Safronova V."/>
            <person name="Belimov A."/>
            <person name="Andronov E."/>
        </authorList>
    </citation>
    <scope>NUCLEOTIDE SEQUENCE [LARGE SCALE GENOMIC DNA]</scope>
    <source>
        <strain evidence="1">Vaf-46</strain>
    </source>
</reference>
<organism evidence="1">
    <name type="scientific">Rhizobium leguminosarum</name>
    <dbReference type="NCBI Taxonomy" id="384"/>
    <lineage>
        <taxon>Bacteria</taxon>
        <taxon>Pseudomonadati</taxon>
        <taxon>Pseudomonadota</taxon>
        <taxon>Alphaproteobacteria</taxon>
        <taxon>Hyphomicrobiales</taxon>
        <taxon>Rhizobiaceae</taxon>
        <taxon>Rhizobium/Agrobacterium group</taxon>
        <taxon>Rhizobium</taxon>
    </lineage>
</organism>
<evidence type="ECO:0000313" key="1">
    <source>
        <dbReference type="EMBL" id="OAP95065.1"/>
    </source>
</evidence>
<gene>
    <name evidence="1" type="ORF">A4U53_17725</name>
</gene>
<comment type="caution">
    <text evidence="1">The sequence shown here is derived from an EMBL/GenBank/DDBJ whole genome shotgun (WGS) entry which is preliminary data.</text>
</comment>
<sequence length="88" mass="9578">MTSMVERVARVAYEKMGFAYDGRTIMANGRPYGNWATALGIARAAIEAIREPTEAMVLANSDAGGPDDQQTIADWQAMINEALKEETP</sequence>
<dbReference type="AlphaFoldDB" id="A0A179BUL9"/>
<protein>
    <submittedName>
        <fullName evidence="1">Uncharacterized protein</fullName>
    </submittedName>
</protein>
<dbReference type="EMBL" id="LWBS01000121">
    <property type="protein sequence ID" value="OAP95065.1"/>
    <property type="molecule type" value="Genomic_DNA"/>
</dbReference>